<reference evidence="8 9" key="1">
    <citation type="submission" date="2006-03" db="EMBL/GenBank/DDBJ databases">
        <title>Complete sequence of Shewanella denitrificans OS217.</title>
        <authorList>
            <consortium name="US DOE Joint Genome Institute"/>
            <person name="Copeland A."/>
            <person name="Lucas S."/>
            <person name="Lapidus A."/>
            <person name="Barry K."/>
            <person name="Detter J.C."/>
            <person name="Glavina del Rio T."/>
            <person name="Hammon N."/>
            <person name="Israni S."/>
            <person name="Dalin E."/>
            <person name="Tice H."/>
            <person name="Pitluck S."/>
            <person name="Brettin T."/>
            <person name="Bruce D."/>
            <person name="Han C."/>
            <person name="Tapia R."/>
            <person name="Gilna P."/>
            <person name="Kiss H."/>
            <person name="Schmutz J."/>
            <person name="Larimer F."/>
            <person name="Land M."/>
            <person name="Hauser L."/>
            <person name="Kyrpides N."/>
            <person name="Lykidis A."/>
            <person name="Richardson P."/>
        </authorList>
    </citation>
    <scope>NUCLEOTIDE SEQUENCE [LARGE SCALE GENOMIC DNA]</scope>
    <source>
        <strain evidence="9">OS217 / ATCC BAA-1090 / DSM 15013</strain>
    </source>
</reference>
<comment type="subcellular location">
    <subcellularLocation>
        <location evidence="1">Cell membrane</location>
        <topology evidence="1">Multi-pass membrane protein</topology>
    </subcellularLocation>
</comment>
<dbReference type="PANTHER" id="PTHR30043">
    <property type="entry name" value="PHOSPHONATES TRANSPORT SYSTEM PERMEASE PROTEIN"/>
    <property type="match status" value="1"/>
</dbReference>
<evidence type="ECO:0000256" key="5">
    <source>
        <dbReference type="ARBA" id="ARBA00022989"/>
    </source>
</evidence>
<keyword evidence="6 7" id="KW-0472">Membrane</keyword>
<evidence type="ECO:0000313" key="9">
    <source>
        <dbReference type="Proteomes" id="UP000001982"/>
    </source>
</evidence>
<keyword evidence="3" id="KW-1003">Cell membrane</keyword>
<evidence type="ECO:0000256" key="4">
    <source>
        <dbReference type="ARBA" id="ARBA00022692"/>
    </source>
</evidence>
<feature type="transmembrane region" description="Helical" evidence="7">
    <location>
        <begin position="463"/>
        <end position="483"/>
    </location>
</feature>
<feature type="transmembrane region" description="Helical" evidence="7">
    <location>
        <begin position="246"/>
        <end position="270"/>
    </location>
</feature>
<feature type="transmembrane region" description="Helical" evidence="7">
    <location>
        <begin position="221"/>
        <end position="239"/>
    </location>
</feature>
<dbReference type="Gene3D" id="1.10.3720.10">
    <property type="entry name" value="MetI-like"/>
    <property type="match status" value="2"/>
</dbReference>
<dbReference type="GO" id="GO:0005886">
    <property type="term" value="C:plasma membrane"/>
    <property type="evidence" value="ECO:0007669"/>
    <property type="project" value="UniProtKB-SubCell"/>
</dbReference>
<accession>Q12MZ6</accession>
<evidence type="ECO:0000256" key="3">
    <source>
        <dbReference type="ARBA" id="ARBA00022475"/>
    </source>
</evidence>
<keyword evidence="9" id="KW-1185">Reference proteome</keyword>
<evidence type="ECO:0000256" key="2">
    <source>
        <dbReference type="ARBA" id="ARBA00022448"/>
    </source>
</evidence>
<dbReference type="Proteomes" id="UP000001982">
    <property type="component" value="Chromosome"/>
</dbReference>
<dbReference type="STRING" id="318161.Sden_1897"/>
<feature type="transmembrane region" description="Helical" evidence="7">
    <location>
        <begin position="307"/>
        <end position="333"/>
    </location>
</feature>
<name>Q12MZ6_SHEDO</name>
<sequence length="496" mass="55180">MPDNSRLAFVGFWQKFTLGLLLLTLISFILADTEVIALEPWNELVRMGQGLMQMDFFATEYLAQALWQTVSFALLGVGLGLVLGAPLALIYHHSWVAAICAFIRAIHELFWAILFLQIFGLSPITGILAIGLPFGATFARVFYDILALAPKDTQKILPHNSDKLSRYIYGTIMTVWPQLVSYCRYRFECALRSSAVLGFIGMPTLGFYLETAFRQGHYPQGFALLIIFIILIGTVSLWCRNFTLPLLLLAGIYFLPVLPAMDGALIWRFLSHDILPPMLQNMGEEGLSTERMLALLNWFSELVTSQVIPGIAATLVLAIAALGLTHLLTMLLLPLNLKAVMPIGLLLPLRGANLVLRSIPEYLLAFIFMLLLGPSMLPAILALALHNAGLMVFLSARQGDKLSLSPDFRPRLDHYCFELLPKLYPNLVALLCYRFEVIIRETAILGMLGVATLGFYVDSQFSEIRYSGALVLLIFTALLNILVDRLSRNVLAAQVQ</sequence>
<dbReference type="eggNOG" id="COG3639">
    <property type="taxonomic scope" value="Bacteria"/>
</dbReference>
<organism evidence="8 9">
    <name type="scientific">Shewanella denitrificans (strain OS217 / ATCC BAA-1090 / DSM 15013)</name>
    <dbReference type="NCBI Taxonomy" id="318161"/>
    <lineage>
        <taxon>Bacteria</taxon>
        <taxon>Pseudomonadati</taxon>
        <taxon>Pseudomonadota</taxon>
        <taxon>Gammaproteobacteria</taxon>
        <taxon>Alteromonadales</taxon>
        <taxon>Shewanellaceae</taxon>
        <taxon>Shewanella</taxon>
    </lineage>
</organism>
<dbReference type="InterPro" id="IPR035906">
    <property type="entry name" value="MetI-like_sf"/>
</dbReference>
<evidence type="ECO:0000313" key="8">
    <source>
        <dbReference type="EMBL" id="ABE55180.1"/>
    </source>
</evidence>
<dbReference type="SUPFAM" id="SSF161098">
    <property type="entry name" value="MetI-like"/>
    <property type="match status" value="2"/>
</dbReference>
<feature type="transmembrane region" description="Helical" evidence="7">
    <location>
        <begin position="61"/>
        <end position="83"/>
    </location>
</feature>
<evidence type="ECO:0000256" key="6">
    <source>
        <dbReference type="ARBA" id="ARBA00023136"/>
    </source>
</evidence>
<keyword evidence="2" id="KW-0813">Transport</keyword>
<dbReference type="OrthoDB" id="7808588at2"/>
<feature type="transmembrane region" description="Helical" evidence="7">
    <location>
        <begin position="437"/>
        <end position="457"/>
    </location>
</feature>
<keyword evidence="5 7" id="KW-1133">Transmembrane helix</keyword>
<gene>
    <name evidence="8" type="ordered locus">Sden_1897</name>
</gene>
<dbReference type="PANTHER" id="PTHR30043:SF1">
    <property type="entry name" value="ABC TRANSPORT SYSTEM PERMEASE PROTEIN P69"/>
    <property type="match status" value="1"/>
</dbReference>
<dbReference type="KEGG" id="sdn:Sden_1897"/>
<dbReference type="HOGENOM" id="CLU_029036_0_0_6"/>
<evidence type="ECO:0000256" key="1">
    <source>
        <dbReference type="ARBA" id="ARBA00004651"/>
    </source>
</evidence>
<dbReference type="RefSeq" id="WP_011496336.1">
    <property type="nucleotide sequence ID" value="NC_007954.1"/>
</dbReference>
<keyword evidence="4 7" id="KW-0812">Transmembrane</keyword>
<dbReference type="AlphaFoldDB" id="Q12MZ6"/>
<dbReference type="EMBL" id="CP000302">
    <property type="protein sequence ID" value="ABE55180.1"/>
    <property type="molecule type" value="Genomic_DNA"/>
</dbReference>
<proteinExistence type="predicted"/>
<protein>
    <submittedName>
        <fullName evidence="8">Binding-protein-dependent transport systems inner membrane component</fullName>
    </submittedName>
</protein>
<evidence type="ECO:0000256" key="7">
    <source>
        <dbReference type="SAM" id="Phobius"/>
    </source>
</evidence>
<feature type="transmembrane region" description="Helical" evidence="7">
    <location>
        <begin position="189"/>
        <end position="209"/>
    </location>
</feature>